<keyword evidence="8" id="KW-1185">Reference proteome</keyword>
<dbReference type="PROSITE" id="PS51257">
    <property type="entry name" value="PROKAR_LIPOPROTEIN"/>
    <property type="match status" value="1"/>
</dbReference>
<dbReference type="GO" id="GO:0006865">
    <property type="term" value="P:amino acid transport"/>
    <property type="evidence" value="ECO:0007669"/>
    <property type="project" value="UniProtKB-KW"/>
</dbReference>
<keyword evidence="3 5" id="KW-0732">Signal</keyword>
<evidence type="ECO:0000313" key="7">
    <source>
        <dbReference type="EMBL" id="SDW60787.1"/>
    </source>
</evidence>
<gene>
    <name evidence="7" type="ORF">SAMN05660923_00959</name>
</gene>
<dbReference type="InterPro" id="IPR028082">
    <property type="entry name" value="Peripla_BP_I"/>
</dbReference>
<dbReference type="CDD" id="cd06349">
    <property type="entry name" value="PBP1_ABC_HAAT-like"/>
    <property type="match status" value="1"/>
</dbReference>
<dbReference type="EMBL" id="FNNG01000003">
    <property type="protein sequence ID" value="SDW60787.1"/>
    <property type="molecule type" value="Genomic_DNA"/>
</dbReference>
<feature type="signal peptide" evidence="5">
    <location>
        <begin position="1"/>
        <end position="21"/>
    </location>
</feature>
<dbReference type="InterPro" id="IPR028081">
    <property type="entry name" value="Leu-bd"/>
</dbReference>
<keyword evidence="4" id="KW-0029">Amino-acid transport</keyword>
<protein>
    <submittedName>
        <fullName evidence="7">Branched-chain amino acid transport system substrate-binding protein</fullName>
    </submittedName>
</protein>
<evidence type="ECO:0000313" key="8">
    <source>
        <dbReference type="Proteomes" id="UP000198828"/>
    </source>
</evidence>
<dbReference type="PANTHER" id="PTHR30483">
    <property type="entry name" value="LEUCINE-SPECIFIC-BINDING PROTEIN"/>
    <property type="match status" value="1"/>
</dbReference>
<feature type="domain" description="Leucine-binding protein" evidence="6">
    <location>
        <begin position="40"/>
        <end position="378"/>
    </location>
</feature>
<accession>A0A1H2UXH8</accession>
<feature type="chain" id="PRO_5038937504" evidence="5">
    <location>
        <begin position="22"/>
        <end position="388"/>
    </location>
</feature>
<dbReference type="AlphaFoldDB" id="A0A1H2UXH8"/>
<name>A0A1H2UXH8_9FIRM</name>
<dbReference type="SUPFAM" id="SSF53822">
    <property type="entry name" value="Periplasmic binding protein-like I"/>
    <property type="match status" value="1"/>
</dbReference>
<evidence type="ECO:0000256" key="5">
    <source>
        <dbReference type="SAM" id="SignalP"/>
    </source>
</evidence>
<organism evidence="7 8">
    <name type="scientific">Tepidimicrobium xylanilyticum</name>
    <dbReference type="NCBI Taxonomy" id="1123352"/>
    <lineage>
        <taxon>Bacteria</taxon>
        <taxon>Bacillati</taxon>
        <taxon>Bacillota</taxon>
        <taxon>Tissierellia</taxon>
        <taxon>Tissierellales</taxon>
        <taxon>Tepidimicrobiaceae</taxon>
        <taxon>Tepidimicrobium</taxon>
    </lineage>
</organism>
<proteinExistence type="inferred from homology"/>
<dbReference type="InterPro" id="IPR000709">
    <property type="entry name" value="Leu_Ile_Val-bd"/>
</dbReference>
<dbReference type="PANTHER" id="PTHR30483:SF6">
    <property type="entry name" value="PERIPLASMIC BINDING PROTEIN OF ABC TRANSPORTER FOR NATURAL AMINO ACIDS"/>
    <property type="match status" value="1"/>
</dbReference>
<evidence type="ECO:0000256" key="3">
    <source>
        <dbReference type="ARBA" id="ARBA00022729"/>
    </source>
</evidence>
<reference evidence="7 8" key="1">
    <citation type="submission" date="2016-10" db="EMBL/GenBank/DDBJ databases">
        <authorList>
            <person name="de Groot N.N."/>
        </authorList>
    </citation>
    <scope>NUCLEOTIDE SEQUENCE [LARGE SCALE GENOMIC DNA]</scope>
    <source>
        <strain evidence="7 8">DSM 23310</strain>
    </source>
</reference>
<evidence type="ECO:0000256" key="2">
    <source>
        <dbReference type="ARBA" id="ARBA00022448"/>
    </source>
</evidence>
<dbReference type="PRINTS" id="PR00337">
    <property type="entry name" value="LEUILEVALBP"/>
</dbReference>
<comment type="similarity">
    <text evidence="1">Belongs to the leucine-binding protein family.</text>
</comment>
<dbReference type="Pfam" id="PF13458">
    <property type="entry name" value="Peripla_BP_6"/>
    <property type="match status" value="1"/>
</dbReference>
<evidence type="ECO:0000259" key="6">
    <source>
        <dbReference type="Pfam" id="PF13458"/>
    </source>
</evidence>
<evidence type="ECO:0000256" key="1">
    <source>
        <dbReference type="ARBA" id="ARBA00010062"/>
    </source>
</evidence>
<evidence type="ECO:0000256" key="4">
    <source>
        <dbReference type="ARBA" id="ARBA00022970"/>
    </source>
</evidence>
<dbReference type="Gene3D" id="3.40.50.2300">
    <property type="match status" value="2"/>
</dbReference>
<keyword evidence="2" id="KW-0813">Transport</keyword>
<dbReference type="RefSeq" id="WP_234949832.1">
    <property type="nucleotide sequence ID" value="NZ_BSYN01000004.1"/>
</dbReference>
<sequence length="388" mass="41513">MKNKKSLLTIALLLVITIALSACSNGSTGNENTGSSSEGEIVIAHAGPMTGDSAQFGDMKNKAIQLAIDEVNEKGGINGKKVVLLTGDDTSNPKEAPNVAQKFAQDDRVLAVIGHWNSSCTLAARGIYDAAGIPLLADSVNKALTDGTTPTAYRISLTDTAQAKSLAKYAYDKLGKRRAAILYTANDFGTGLMEDFGKAFKELGGEIVATETYFEGQSKDFSPQLTKIKGTNPDLLFIAGYYVETALIAQQSKELGLDIQMLGTEGISSEELIKLGGEAVEGIIFAGFFHPDIEFPGTKEFVEAFRAKYNKDPDTYAALAYDSAKLIFAAIEEKGESRQGIMEFLDEVEDFPGVAGPISFDENHDVVRNIVVLTVKDGKIVPAAEQVD</sequence>
<dbReference type="InterPro" id="IPR051010">
    <property type="entry name" value="BCAA_transport"/>
</dbReference>
<dbReference type="Proteomes" id="UP000198828">
    <property type="component" value="Unassembled WGS sequence"/>
</dbReference>